<feature type="transmembrane region" description="Helical" evidence="1">
    <location>
        <begin position="6"/>
        <end position="23"/>
    </location>
</feature>
<keyword evidence="1" id="KW-0812">Transmembrane</keyword>
<reference evidence="2" key="1">
    <citation type="submission" date="2019-08" db="EMBL/GenBank/DDBJ databases">
        <authorList>
            <person name="Kucharzyk K."/>
            <person name="Murdoch R.W."/>
            <person name="Higgins S."/>
            <person name="Loffler F."/>
        </authorList>
    </citation>
    <scope>NUCLEOTIDE SEQUENCE</scope>
</reference>
<keyword evidence="1" id="KW-1133">Transmembrane helix</keyword>
<gene>
    <name evidence="2" type="ORF">SDC9_194897</name>
</gene>
<dbReference type="EMBL" id="VSSQ01108689">
    <property type="protein sequence ID" value="MPN47295.1"/>
    <property type="molecule type" value="Genomic_DNA"/>
</dbReference>
<sequence>MESSIALGVIIVVLILFQLNHLYKDLTHSHQLLISNPPDRCTNNKDLQRSTDFVVLLNFLNGKREDPCPLIVLDGYQTLLLYLQQYLFNRIPANPNILSKLCLYKTLCWTEGTINNPAPDILICNLIGSNHLF</sequence>
<evidence type="ECO:0000256" key="1">
    <source>
        <dbReference type="SAM" id="Phobius"/>
    </source>
</evidence>
<name>A0A645I7J2_9ZZZZ</name>
<dbReference type="AlphaFoldDB" id="A0A645I7J2"/>
<proteinExistence type="predicted"/>
<evidence type="ECO:0000313" key="2">
    <source>
        <dbReference type="EMBL" id="MPN47295.1"/>
    </source>
</evidence>
<keyword evidence="1" id="KW-0472">Membrane</keyword>
<organism evidence="2">
    <name type="scientific">bioreactor metagenome</name>
    <dbReference type="NCBI Taxonomy" id="1076179"/>
    <lineage>
        <taxon>unclassified sequences</taxon>
        <taxon>metagenomes</taxon>
        <taxon>ecological metagenomes</taxon>
    </lineage>
</organism>
<comment type="caution">
    <text evidence="2">The sequence shown here is derived from an EMBL/GenBank/DDBJ whole genome shotgun (WGS) entry which is preliminary data.</text>
</comment>
<accession>A0A645I7J2</accession>
<protein>
    <submittedName>
        <fullName evidence="2">Uncharacterized protein</fullName>
    </submittedName>
</protein>